<name>A0A7C2K1W2_9PLAN</name>
<organism evidence="2">
    <name type="scientific">Schlesneria paludicola</name>
    <dbReference type="NCBI Taxonomy" id="360056"/>
    <lineage>
        <taxon>Bacteria</taxon>
        <taxon>Pseudomonadati</taxon>
        <taxon>Planctomycetota</taxon>
        <taxon>Planctomycetia</taxon>
        <taxon>Planctomycetales</taxon>
        <taxon>Planctomycetaceae</taxon>
        <taxon>Schlesneria</taxon>
    </lineage>
</organism>
<gene>
    <name evidence="2" type="ORF">ENQ76_15060</name>
</gene>
<dbReference type="EMBL" id="DSOK01000413">
    <property type="protein sequence ID" value="HEN16779.1"/>
    <property type="molecule type" value="Genomic_DNA"/>
</dbReference>
<feature type="domain" description="MEKHLA" evidence="1">
    <location>
        <begin position="17"/>
        <end position="158"/>
    </location>
</feature>
<dbReference type="Pfam" id="PF08670">
    <property type="entry name" value="MEKHLA"/>
    <property type="match status" value="1"/>
</dbReference>
<proteinExistence type="predicted"/>
<sequence length="164" mass="18668">MSRDSIPAPWNEARGIEHARMLLDSYRHWLGRELLPRSGIPERDAVALFFAPFVVVSHGVETDPILNYGNRAALTLWEMEIPQLLQTPSRLTAEPVHRDERARLLARTTRDGYVDDYQGVRISATGKRFRIERAIVWNLIDPAGQYAGQAATFSEWTWLPTAQA</sequence>
<evidence type="ECO:0000259" key="1">
    <source>
        <dbReference type="Pfam" id="PF08670"/>
    </source>
</evidence>
<dbReference type="InterPro" id="IPR013978">
    <property type="entry name" value="MEKHLA"/>
</dbReference>
<reference evidence="2" key="1">
    <citation type="journal article" date="2020" name="mSystems">
        <title>Genome- and Community-Level Interaction Insights into Carbon Utilization and Element Cycling Functions of Hydrothermarchaeota in Hydrothermal Sediment.</title>
        <authorList>
            <person name="Zhou Z."/>
            <person name="Liu Y."/>
            <person name="Xu W."/>
            <person name="Pan J."/>
            <person name="Luo Z.H."/>
            <person name="Li M."/>
        </authorList>
    </citation>
    <scope>NUCLEOTIDE SEQUENCE [LARGE SCALE GENOMIC DNA]</scope>
    <source>
        <strain evidence="2">SpSt-339</strain>
    </source>
</reference>
<protein>
    <submittedName>
        <fullName evidence="2">MEKHLA domain-containing protein</fullName>
    </submittedName>
</protein>
<dbReference type="AlphaFoldDB" id="A0A7C2K1W2"/>
<accession>A0A7C2K1W2</accession>
<comment type="caution">
    <text evidence="2">The sequence shown here is derived from an EMBL/GenBank/DDBJ whole genome shotgun (WGS) entry which is preliminary data.</text>
</comment>
<evidence type="ECO:0000313" key="2">
    <source>
        <dbReference type="EMBL" id="HEN16779.1"/>
    </source>
</evidence>